<organism evidence="1 2">
    <name type="scientific">Kouleothrix aurantiaca</name>
    <dbReference type="NCBI Taxonomy" id="186479"/>
    <lineage>
        <taxon>Bacteria</taxon>
        <taxon>Bacillati</taxon>
        <taxon>Chloroflexota</taxon>
        <taxon>Chloroflexia</taxon>
        <taxon>Chloroflexales</taxon>
        <taxon>Roseiflexineae</taxon>
        <taxon>Roseiflexaceae</taxon>
        <taxon>Kouleothrix</taxon>
    </lineage>
</organism>
<protein>
    <submittedName>
        <fullName evidence="1">Uncharacterized protein</fullName>
    </submittedName>
</protein>
<evidence type="ECO:0000313" key="2">
    <source>
        <dbReference type="Proteomes" id="UP000050509"/>
    </source>
</evidence>
<reference evidence="1 2" key="1">
    <citation type="submission" date="2015-09" db="EMBL/GenBank/DDBJ databases">
        <title>Draft genome sequence of Kouleothrix aurantiaca JCM 19913.</title>
        <authorList>
            <person name="Hemp J."/>
        </authorList>
    </citation>
    <scope>NUCLEOTIDE SEQUENCE [LARGE SCALE GENOMIC DNA]</scope>
    <source>
        <strain evidence="1 2">COM-B</strain>
    </source>
</reference>
<sequence length="81" mass="9109">MPPLRPELPRSLDALRAMLAEGWQIEAPVLARLSWSQQRSGERSYHIIIGHAARRSLIVLPASPEIHSFLADLHIPISETH</sequence>
<dbReference type="EMBL" id="LJCR01000237">
    <property type="protein sequence ID" value="KPV53532.1"/>
    <property type="molecule type" value="Genomic_DNA"/>
</dbReference>
<accession>A0A0P9D3B3</accession>
<comment type="caution">
    <text evidence="1">The sequence shown here is derived from an EMBL/GenBank/DDBJ whole genome shotgun (WGS) entry which is preliminary data.</text>
</comment>
<evidence type="ECO:0000313" key="1">
    <source>
        <dbReference type="EMBL" id="KPV53532.1"/>
    </source>
</evidence>
<gene>
    <name evidence="1" type="ORF">SE17_09130</name>
</gene>
<name>A0A0P9D3B3_9CHLR</name>
<dbReference type="Proteomes" id="UP000050509">
    <property type="component" value="Unassembled WGS sequence"/>
</dbReference>
<keyword evidence="2" id="KW-1185">Reference proteome</keyword>
<dbReference type="AlphaFoldDB" id="A0A0P9D3B3"/>
<proteinExistence type="predicted"/>